<feature type="domain" description="Thiamine pyrophosphate enzyme TPP-binding" evidence="2">
    <location>
        <begin position="60"/>
        <end position="210"/>
    </location>
</feature>
<dbReference type="Proteomes" id="UP000366051">
    <property type="component" value="Chromosome"/>
</dbReference>
<dbReference type="AlphaFoldDB" id="A0A5Q2N7A3"/>
<evidence type="ECO:0000259" key="2">
    <source>
        <dbReference type="Pfam" id="PF02775"/>
    </source>
</evidence>
<dbReference type="PANTHER" id="PTHR48084">
    <property type="entry name" value="2-OXOGLUTARATE OXIDOREDUCTASE SUBUNIT KORB-RELATED"/>
    <property type="match status" value="1"/>
</dbReference>
<dbReference type="RefSeq" id="WP_153726293.1">
    <property type="nucleotide sequence ID" value="NZ_CP045875.1"/>
</dbReference>
<reference evidence="4" key="1">
    <citation type="submission" date="2019-11" db="EMBL/GenBank/DDBJ databases">
        <title>Genome sequence of Heliorestis convoluta strain HH, an alkaliphilic and minimalistic phototrophic bacterium from a soda lake in Egypt.</title>
        <authorList>
            <person name="Dewey E.D."/>
            <person name="Stokes L.M."/>
            <person name="Burchell B.M."/>
            <person name="Shaffer K.N."/>
            <person name="Huntington A.M."/>
            <person name="Baker J.M."/>
            <person name="Nadendla S."/>
            <person name="Giglio M.G."/>
            <person name="Touchman J.W."/>
            <person name="Blankenship R.E."/>
            <person name="Madigan M.T."/>
            <person name="Sattley W.M."/>
        </authorList>
    </citation>
    <scope>NUCLEOTIDE SEQUENCE [LARGE SCALE GENOMIC DNA]</scope>
    <source>
        <strain evidence="4">HH</strain>
    </source>
</reference>
<dbReference type="GO" id="GO:0030976">
    <property type="term" value="F:thiamine pyrophosphate binding"/>
    <property type="evidence" value="ECO:0007669"/>
    <property type="project" value="InterPro"/>
</dbReference>
<dbReference type="PANTHER" id="PTHR48084:SF3">
    <property type="entry name" value="SUBUNIT OF PYRUVATE:FLAVODOXIN OXIDOREDUCTASE"/>
    <property type="match status" value="1"/>
</dbReference>
<sequence length="249" mass="27064">MAMKVYSRPQSIVDMPFHYCPGCHHGLIHGLVAEAIDELEIAKKTVGVGPVGCGVFVYDYIDTDMIQASHGRAPAVATGVKRALPESIVFTYQGDGDLAAIGTSEIIHAAARGENITVIFVNNAIFGMTGGQTAPTTLVGQTTTTAPQGRLEEVEGAPIQVCEMLNTLQKPAMISRVSVHNPANIMKAKKRIKSAFQYQLEGRGFTFVEVLSSCPTNWRMSPLDALRFIDKKMSAYYPIQDFRMPEGGR</sequence>
<evidence type="ECO:0000313" key="4">
    <source>
        <dbReference type="Proteomes" id="UP000366051"/>
    </source>
</evidence>
<dbReference type="KEGG" id="hcv:FTV88_3216"/>
<dbReference type="SUPFAM" id="SSF52518">
    <property type="entry name" value="Thiamin diphosphate-binding fold (THDP-binding)"/>
    <property type="match status" value="1"/>
</dbReference>
<organism evidence="3 4">
    <name type="scientific">Heliorestis convoluta</name>
    <dbReference type="NCBI Taxonomy" id="356322"/>
    <lineage>
        <taxon>Bacteria</taxon>
        <taxon>Bacillati</taxon>
        <taxon>Bacillota</taxon>
        <taxon>Clostridia</taxon>
        <taxon>Eubacteriales</taxon>
        <taxon>Heliobacteriaceae</taxon>
        <taxon>Heliorestis</taxon>
    </lineage>
</organism>
<protein>
    <submittedName>
        <fullName evidence="3">2-oxoglutarate oxidoreductase</fullName>
    </submittedName>
</protein>
<keyword evidence="4" id="KW-1185">Reference proteome</keyword>
<dbReference type="GO" id="GO:0045333">
    <property type="term" value="P:cellular respiration"/>
    <property type="evidence" value="ECO:0007669"/>
    <property type="project" value="UniProtKB-ARBA"/>
</dbReference>
<dbReference type="OrthoDB" id="9775140at2"/>
<keyword evidence="1" id="KW-0560">Oxidoreductase</keyword>
<dbReference type="Pfam" id="PF02775">
    <property type="entry name" value="TPP_enzyme_C"/>
    <property type="match status" value="1"/>
</dbReference>
<dbReference type="EMBL" id="CP045875">
    <property type="protein sequence ID" value="QGG49282.1"/>
    <property type="molecule type" value="Genomic_DNA"/>
</dbReference>
<gene>
    <name evidence="3" type="ORF">FTV88_3216</name>
</gene>
<dbReference type="InterPro" id="IPR051457">
    <property type="entry name" value="2-oxoacid:Fd_oxidoreductase"/>
</dbReference>
<evidence type="ECO:0000313" key="3">
    <source>
        <dbReference type="EMBL" id="QGG49282.1"/>
    </source>
</evidence>
<dbReference type="Gene3D" id="3.40.50.970">
    <property type="match status" value="1"/>
</dbReference>
<dbReference type="GO" id="GO:0016625">
    <property type="term" value="F:oxidoreductase activity, acting on the aldehyde or oxo group of donors, iron-sulfur protein as acceptor"/>
    <property type="evidence" value="ECO:0007669"/>
    <property type="project" value="UniProtKB-ARBA"/>
</dbReference>
<accession>A0A5Q2N7A3</accession>
<dbReference type="InterPro" id="IPR029061">
    <property type="entry name" value="THDP-binding"/>
</dbReference>
<name>A0A5Q2N7A3_9FIRM</name>
<dbReference type="InterPro" id="IPR011766">
    <property type="entry name" value="TPP_enzyme_TPP-bd"/>
</dbReference>
<proteinExistence type="predicted"/>
<evidence type="ECO:0000256" key="1">
    <source>
        <dbReference type="ARBA" id="ARBA00023002"/>
    </source>
</evidence>